<proteinExistence type="predicted"/>
<protein>
    <submittedName>
        <fullName evidence="1">Uncharacterized protein</fullName>
    </submittedName>
</protein>
<evidence type="ECO:0000313" key="1">
    <source>
        <dbReference type="EMBL" id="PTQ29684.1"/>
    </source>
</evidence>
<organism evidence="1 2">
    <name type="scientific">Marchantia polymorpha</name>
    <name type="common">Common liverwort</name>
    <name type="synonym">Marchantia aquatica</name>
    <dbReference type="NCBI Taxonomy" id="3197"/>
    <lineage>
        <taxon>Eukaryota</taxon>
        <taxon>Viridiplantae</taxon>
        <taxon>Streptophyta</taxon>
        <taxon>Embryophyta</taxon>
        <taxon>Marchantiophyta</taxon>
        <taxon>Marchantiopsida</taxon>
        <taxon>Marchantiidae</taxon>
        <taxon>Marchantiales</taxon>
        <taxon>Marchantiaceae</taxon>
        <taxon>Marchantia</taxon>
    </lineage>
</organism>
<dbReference type="AlphaFoldDB" id="A0A2R6W757"/>
<evidence type="ECO:0000313" key="2">
    <source>
        <dbReference type="Proteomes" id="UP000244005"/>
    </source>
</evidence>
<gene>
    <name evidence="1" type="ORF">MARPO_0136s0012</name>
</gene>
<name>A0A2R6W757_MARPO</name>
<reference evidence="2" key="1">
    <citation type="journal article" date="2017" name="Cell">
        <title>Insights into land plant evolution garnered from the Marchantia polymorpha genome.</title>
        <authorList>
            <person name="Bowman J.L."/>
            <person name="Kohchi T."/>
            <person name="Yamato K.T."/>
            <person name="Jenkins J."/>
            <person name="Shu S."/>
            <person name="Ishizaki K."/>
            <person name="Yamaoka S."/>
            <person name="Nishihama R."/>
            <person name="Nakamura Y."/>
            <person name="Berger F."/>
            <person name="Adam C."/>
            <person name="Aki S.S."/>
            <person name="Althoff F."/>
            <person name="Araki T."/>
            <person name="Arteaga-Vazquez M.A."/>
            <person name="Balasubrmanian S."/>
            <person name="Barry K."/>
            <person name="Bauer D."/>
            <person name="Boehm C.R."/>
            <person name="Briginshaw L."/>
            <person name="Caballero-Perez J."/>
            <person name="Catarino B."/>
            <person name="Chen F."/>
            <person name="Chiyoda S."/>
            <person name="Chovatia M."/>
            <person name="Davies K.M."/>
            <person name="Delmans M."/>
            <person name="Demura T."/>
            <person name="Dierschke T."/>
            <person name="Dolan L."/>
            <person name="Dorantes-Acosta A.E."/>
            <person name="Eklund D.M."/>
            <person name="Florent S.N."/>
            <person name="Flores-Sandoval E."/>
            <person name="Fujiyama A."/>
            <person name="Fukuzawa H."/>
            <person name="Galik B."/>
            <person name="Grimanelli D."/>
            <person name="Grimwood J."/>
            <person name="Grossniklaus U."/>
            <person name="Hamada T."/>
            <person name="Haseloff J."/>
            <person name="Hetherington A.J."/>
            <person name="Higo A."/>
            <person name="Hirakawa Y."/>
            <person name="Hundley H.N."/>
            <person name="Ikeda Y."/>
            <person name="Inoue K."/>
            <person name="Inoue S.I."/>
            <person name="Ishida S."/>
            <person name="Jia Q."/>
            <person name="Kakita M."/>
            <person name="Kanazawa T."/>
            <person name="Kawai Y."/>
            <person name="Kawashima T."/>
            <person name="Kennedy M."/>
            <person name="Kinose K."/>
            <person name="Kinoshita T."/>
            <person name="Kohara Y."/>
            <person name="Koide E."/>
            <person name="Komatsu K."/>
            <person name="Kopischke S."/>
            <person name="Kubo M."/>
            <person name="Kyozuka J."/>
            <person name="Lagercrantz U."/>
            <person name="Lin S.S."/>
            <person name="Lindquist E."/>
            <person name="Lipzen A.M."/>
            <person name="Lu C.W."/>
            <person name="De Luna E."/>
            <person name="Martienssen R.A."/>
            <person name="Minamino N."/>
            <person name="Mizutani M."/>
            <person name="Mizutani M."/>
            <person name="Mochizuki N."/>
            <person name="Monte I."/>
            <person name="Mosher R."/>
            <person name="Nagasaki H."/>
            <person name="Nakagami H."/>
            <person name="Naramoto S."/>
            <person name="Nishitani K."/>
            <person name="Ohtani M."/>
            <person name="Okamoto T."/>
            <person name="Okumura M."/>
            <person name="Phillips J."/>
            <person name="Pollak B."/>
            <person name="Reinders A."/>
            <person name="Rovekamp M."/>
            <person name="Sano R."/>
            <person name="Sawa S."/>
            <person name="Schmid M.W."/>
            <person name="Shirakawa M."/>
            <person name="Solano R."/>
            <person name="Spunde A."/>
            <person name="Suetsugu N."/>
            <person name="Sugano S."/>
            <person name="Sugiyama A."/>
            <person name="Sun R."/>
            <person name="Suzuki Y."/>
            <person name="Takenaka M."/>
            <person name="Takezawa D."/>
            <person name="Tomogane H."/>
            <person name="Tsuzuki M."/>
            <person name="Ueda T."/>
            <person name="Umeda M."/>
            <person name="Ward J.M."/>
            <person name="Watanabe Y."/>
            <person name="Yazaki K."/>
            <person name="Yokoyama R."/>
            <person name="Yoshitake Y."/>
            <person name="Yotsui I."/>
            <person name="Zachgo S."/>
            <person name="Schmutz J."/>
        </authorList>
    </citation>
    <scope>NUCLEOTIDE SEQUENCE [LARGE SCALE GENOMIC DNA]</scope>
    <source>
        <strain evidence="2">Tak-1</strain>
    </source>
</reference>
<keyword evidence="2" id="KW-1185">Reference proteome</keyword>
<sequence>MATYSGVVVPVLDHRAPHGADPRYGRLCVAYTNIYYCRCACTSFRVVFLDFGCWVVHQQQGLVLLFCAAAAQPLQPLALPRTCFPRCVAGVQIWEVSQSVEQGHGMDLGSSLGWHTPGFASLT</sequence>
<accession>A0A2R6W757</accession>
<dbReference type="Gramene" id="Mp5g07090.1">
    <property type="protein sequence ID" value="Mp5g07090.1.cds1"/>
    <property type="gene ID" value="Mp5g07090"/>
</dbReference>
<dbReference type="Proteomes" id="UP000244005">
    <property type="component" value="Unassembled WGS sequence"/>
</dbReference>
<dbReference type="EMBL" id="KZ772808">
    <property type="protein sequence ID" value="PTQ29684.1"/>
    <property type="molecule type" value="Genomic_DNA"/>
</dbReference>